<dbReference type="InterPro" id="IPR006016">
    <property type="entry name" value="UspA"/>
</dbReference>
<dbReference type="PRINTS" id="PR01438">
    <property type="entry name" value="UNVRSLSTRESS"/>
</dbReference>
<evidence type="ECO:0000313" key="3">
    <source>
        <dbReference type="EMBL" id="TCI10262.1"/>
    </source>
</evidence>
<dbReference type="InterPro" id="IPR014729">
    <property type="entry name" value="Rossmann-like_a/b/a_fold"/>
</dbReference>
<protein>
    <submittedName>
        <fullName evidence="3">Universal stress protein</fullName>
    </submittedName>
</protein>
<dbReference type="Pfam" id="PF00582">
    <property type="entry name" value="Usp"/>
    <property type="match status" value="1"/>
</dbReference>
<name>A0A4R0YUR2_9GAMM</name>
<evidence type="ECO:0000313" key="4">
    <source>
        <dbReference type="Proteomes" id="UP000291822"/>
    </source>
</evidence>
<dbReference type="InterPro" id="IPR006015">
    <property type="entry name" value="Universal_stress_UspA"/>
</dbReference>
<dbReference type="Gene3D" id="3.40.50.620">
    <property type="entry name" value="HUPs"/>
    <property type="match status" value="1"/>
</dbReference>
<evidence type="ECO:0000256" key="1">
    <source>
        <dbReference type="ARBA" id="ARBA00008791"/>
    </source>
</evidence>
<accession>A0A4R0YUR2</accession>
<dbReference type="AlphaFoldDB" id="A0A4R0YUR2"/>
<evidence type="ECO:0000259" key="2">
    <source>
        <dbReference type="Pfam" id="PF00582"/>
    </source>
</evidence>
<dbReference type="PANTHER" id="PTHR46268">
    <property type="entry name" value="STRESS RESPONSE PROTEIN NHAX"/>
    <property type="match status" value="1"/>
</dbReference>
<sequence>MFQRILLPVDGSEHALNAVDTGLALAGRLQAEVHAVHVLPPLPTVSYVAELIQSQECYTDPARSRAQGYLDEVAKRARVAGVICTTEYVFDQRPYLAIVASAKKYHCDLIVMASRGHQGLERLLLGSVTHKVMLTCEVPVLVCH</sequence>
<proteinExistence type="inferred from homology"/>
<feature type="domain" description="UspA" evidence="2">
    <location>
        <begin position="1"/>
        <end position="144"/>
    </location>
</feature>
<keyword evidence="4" id="KW-1185">Reference proteome</keyword>
<gene>
    <name evidence="3" type="ORF">EZM97_15295</name>
</gene>
<reference evidence="3 4" key="1">
    <citation type="submission" date="2019-02" db="EMBL/GenBank/DDBJ databases">
        <title>Dyella amyloliquefaciens sp. nov., isolated from forest soil.</title>
        <authorList>
            <person name="Gao Z.-H."/>
            <person name="Qiu L.-H."/>
        </authorList>
    </citation>
    <scope>NUCLEOTIDE SEQUENCE [LARGE SCALE GENOMIC DNA]</scope>
    <source>
        <strain evidence="3 4">KACC 12747</strain>
    </source>
</reference>
<dbReference type="RefSeq" id="WP_131408112.1">
    <property type="nucleotide sequence ID" value="NZ_SJTG01000002.1"/>
</dbReference>
<comment type="caution">
    <text evidence="3">The sequence shown here is derived from an EMBL/GenBank/DDBJ whole genome shotgun (WGS) entry which is preliminary data.</text>
</comment>
<comment type="similarity">
    <text evidence="1">Belongs to the universal stress protein A family.</text>
</comment>
<organism evidence="3 4">
    <name type="scientific">Dyella soli</name>
    <dbReference type="NCBI Taxonomy" id="522319"/>
    <lineage>
        <taxon>Bacteria</taxon>
        <taxon>Pseudomonadati</taxon>
        <taxon>Pseudomonadota</taxon>
        <taxon>Gammaproteobacteria</taxon>
        <taxon>Lysobacterales</taxon>
        <taxon>Rhodanobacteraceae</taxon>
        <taxon>Dyella</taxon>
    </lineage>
</organism>
<dbReference type="Proteomes" id="UP000291822">
    <property type="component" value="Unassembled WGS sequence"/>
</dbReference>
<dbReference type="CDD" id="cd00293">
    <property type="entry name" value="USP-like"/>
    <property type="match status" value="1"/>
</dbReference>
<dbReference type="PANTHER" id="PTHR46268:SF6">
    <property type="entry name" value="UNIVERSAL STRESS PROTEIN UP12"/>
    <property type="match status" value="1"/>
</dbReference>
<dbReference type="SUPFAM" id="SSF52402">
    <property type="entry name" value="Adenine nucleotide alpha hydrolases-like"/>
    <property type="match status" value="1"/>
</dbReference>
<dbReference type="EMBL" id="SJTG01000002">
    <property type="protein sequence ID" value="TCI10262.1"/>
    <property type="molecule type" value="Genomic_DNA"/>
</dbReference>